<feature type="domain" description="VPS9" evidence="5">
    <location>
        <begin position="546"/>
        <end position="705"/>
    </location>
</feature>
<feature type="region of interest" description="Disordered" evidence="4">
    <location>
        <begin position="241"/>
        <end position="296"/>
    </location>
</feature>
<dbReference type="SMART" id="SM00248">
    <property type="entry name" value="ANK"/>
    <property type="match status" value="12"/>
</dbReference>
<keyword evidence="7" id="KW-1185">Reference proteome</keyword>
<evidence type="ECO:0000256" key="3">
    <source>
        <dbReference type="PROSITE-ProRule" id="PRU00023"/>
    </source>
</evidence>
<proteinExistence type="predicted"/>
<dbReference type="EMBL" id="GL833122">
    <property type="protein sequence ID" value="EGB11468.1"/>
    <property type="molecule type" value="Genomic_DNA"/>
</dbReference>
<dbReference type="SUPFAM" id="SSF109993">
    <property type="entry name" value="VPS9 domain"/>
    <property type="match status" value="1"/>
</dbReference>
<reference evidence="6 7" key="1">
    <citation type="journal article" date="2011" name="Proc. Natl. Acad. Sci. U.S.A.">
        <title>Niche of harmful alga Aureococcus anophagefferens revealed through ecogenomics.</title>
        <authorList>
            <person name="Gobler C.J."/>
            <person name="Berry D.L."/>
            <person name="Dyhrman S.T."/>
            <person name="Wilhelm S.W."/>
            <person name="Salamov A."/>
            <person name="Lobanov A.V."/>
            <person name="Zhang Y."/>
            <person name="Collier J.L."/>
            <person name="Wurch L.L."/>
            <person name="Kustka A.B."/>
            <person name="Dill B.D."/>
            <person name="Shah M."/>
            <person name="VerBerkmoes N.C."/>
            <person name="Kuo A."/>
            <person name="Terry A."/>
            <person name="Pangilinan J."/>
            <person name="Lindquist E.A."/>
            <person name="Lucas S."/>
            <person name="Paulsen I.T."/>
            <person name="Hattenrath-Lehmann T.K."/>
            <person name="Talmage S.C."/>
            <person name="Walker E.A."/>
            <person name="Koch F."/>
            <person name="Burson A.M."/>
            <person name="Marcoval M.A."/>
            <person name="Tang Y.Z."/>
            <person name="Lecleir G.R."/>
            <person name="Coyne K.J."/>
            <person name="Berg G.M."/>
            <person name="Bertrand E.M."/>
            <person name="Saito M.A."/>
            <person name="Gladyshev V.N."/>
            <person name="Grigoriev I.V."/>
        </authorList>
    </citation>
    <scope>NUCLEOTIDE SEQUENCE [LARGE SCALE GENOMIC DNA]</scope>
    <source>
        <strain evidence="7">CCMP 1984</strain>
    </source>
</reference>
<dbReference type="InParanoid" id="F0Y064"/>
<dbReference type="Gene3D" id="1.25.40.20">
    <property type="entry name" value="Ankyrin repeat-containing domain"/>
    <property type="match status" value="7"/>
</dbReference>
<feature type="repeat" description="ANK" evidence="3">
    <location>
        <begin position="808"/>
        <end position="840"/>
    </location>
</feature>
<feature type="region of interest" description="Disordered" evidence="4">
    <location>
        <begin position="1182"/>
        <end position="1204"/>
    </location>
</feature>
<feature type="region of interest" description="Disordered" evidence="4">
    <location>
        <begin position="509"/>
        <end position="530"/>
    </location>
</feature>
<dbReference type="PROSITE" id="PS51205">
    <property type="entry name" value="VPS9"/>
    <property type="match status" value="1"/>
</dbReference>
<dbReference type="Gene3D" id="1.20.1050.80">
    <property type="entry name" value="VPS9 domain"/>
    <property type="match status" value="1"/>
</dbReference>
<evidence type="ECO:0000256" key="1">
    <source>
        <dbReference type="ARBA" id="ARBA00022737"/>
    </source>
</evidence>
<feature type="compositionally biased region" description="Pro residues" evidence="4">
    <location>
        <begin position="1191"/>
        <end position="1204"/>
    </location>
</feature>
<evidence type="ECO:0000313" key="6">
    <source>
        <dbReference type="EMBL" id="EGB11468.1"/>
    </source>
</evidence>
<dbReference type="SUPFAM" id="SSF48403">
    <property type="entry name" value="Ankyrin repeat"/>
    <property type="match status" value="3"/>
</dbReference>
<dbReference type="Pfam" id="PF12796">
    <property type="entry name" value="Ank_2"/>
    <property type="match status" value="4"/>
</dbReference>
<organism evidence="7">
    <name type="scientific">Aureococcus anophagefferens</name>
    <name type="common">Harmful bloom alga</name>
    <dbReference type="NCBI Taxonomy" id="44056"/>
    <lineage>
        <taxon>Eukaryota</taxon>
        <taxon>Sar</taxon>
        <taxon>Stramenopiles</taxon>
        <taxon>Ochrophyta</taxon>
        <taxon>Pelagophyceae</taxon>
        <taxon>Pelagomonadales</taxon>
        <taxon>Pelagomonadaceae</taxon>
        <taxon>Aureococcus</taxon>
    </lineage>
</organism>
<protein>
    <recommendedName>
        <fullName evidence="5">VPS9 domain-containing protein</fullName>
    </recommendedName>
</protein>
<dbReference type="InterPro" id="IPR037191">
    <property type="entry name" value="VPS9_dom_sf"/>
</dbReference>
<dbReference type="InterPro" id="IPR002110">
    <property type="entry name" value="Ankyrin_rpt"/>
</dbReference>
<dbReference type="GeneID" id="20228013"/>
<dbReference type="Pfam" id="PF02204">
    <property type="entry name" value="VPS9"/>
    <property type="match status" value="1"/>
</dbReference>
<name>F0Y064_AURAN</name>
<dbReference type="KEGG" id="aaf:AURANDRAFT_70964"/>
<dbReference type="PANTHER" id="PTHR24123">
    <property type="entry name" value="ANKYRIN REPEAT-CONTAINING"/>
    <property type="match status" value="1"/>
</dbReference>
<evidence type="ECO:0000259" key="5">
    <source>
        <dbReference type="PROSITE" id="PS51205"/>
    </source>
</evidence>
<keyword evidence="1" id="KW-0677">Repeat</keyword>
<dbReference type="SMART" id="SM00167">
    <property type="entry name" value="VPS9"/>
    <property type="match status" value="1"/>
</dbReference>
<evidence type="ECO:0000256" key="2">
    <source>
        <dbReference type="ARBA" id="ARBA00023043"/>
    </source>
</evidence>
<dbReference type="eggNOG" id="KOG4177">
    <property type="taxonomic scope" value="Eukaryota"/>
</dbReference>
<dbReference type="PROSITE" id="PS50297">
    <property type="entry name" value="ANK_REP_REGION"/>
    <property type="match status" value="4"/>
</dbReference>
<dbReference type="InterPro" id="IPR003123">
    <property type="entry name" value="VPS9"/>
</dbReference>
<feature type="repeat" description="ANK" evidence="3">
    <location>
        <begin position="1248"/>
        <end position="1280"/>
    </location>
</feature>
<feature type="repeat" description="ANK" evidence="3">
    <location>
        <begin position="1085"/>
        <end position="1117"/>
    </location>
</feature>
<dbReference type="PANTHER" id="PTHR24123:SF33">
    <property type="entry name" value="PROTEIN HOS4"/>
    <property type="match status" value="1"/>
</dbReference>
<keyword evidence="2 3" id="KW-0040">ANK repeat</keyword>
<dbReference type="Proteomes" id="UP000002729">
    <property type="component" value="Unassembled WGS sequence"/>
</dbReference>
<evidence type="ECO:0000313" key="7">
    <source>
        <dbReference type="Proteomes" id="UP000002729"/>
    </source>
</evidence>
<feature type="compositionally biased region" description="Basic and acidic residues" evidence="4">
    <location>
        <begin position="244"/>
        <end position="254"/>
    </location>
</feature>
<dbReference type="PROSITE" id="PS50088">
    <property type="entry name" value="ANK_REPEAT"/>
    <property type="match status" value="5"/>
</dbReference>
<evidence type="ECO:0000256" key="4">
    <source>
        <dbReference type="SAM" id="MobiDB-lite"/>
    </source>
</evidence>
<feature type="repeat" description="ANK" evidence="3">
    <location>
        <begin position="1531"/>
        <end position="1563"/>
    </location>
</feature>
<dbReference type="InterPro" id="IPR051165">
    <property type="entry name" value="Multifunctional_ANK_Repeat"/>
</dbReference>
<accession>F0Y064</accession>
<gene>
    <name evidence="6" type="ORF">AURANDRAFT_70964</name>
</gene>
<dbReference type="OrthoDB" id="300289at2759"/>
<feature type="repeat" description="ANK" evidence="3">
    <location>
        <begin position="1405"/>
        <end position="1437"/>
    </location>
</feature>
<dbReference type="Pfam" id="PF00023">
    <property type="entry name" value="Ank"/>
    <property type="match status" value="1"/>
</dbReference>
<feature type="compositionally biased region" description="Polar residues" evidence="4">
    <location>
        <begin position="512"/>
        <end position="521"/>
    </location>
</feature>
<dbReference type="RefSeq" id="XP_009033831.1">
    <property type="nucleotide sequence ID" value="XM_009035583.1"/>
</dbReference>
<sequence>MVDIEVVDAGAPPWPLVPDPAWTSTVAPSLPFLQWHEHVALRLVGMTTLEMPASPFFSLFLRTGGGHAKRYNAARGITKYDEGDWRDDRAAAGKVRRVTYEVDVVDDASRSRRVAVHETQSIVPTADGYVYEARTVEAGCEAVARAAAPAAPTSPYGRRSDGGPAYYTAERWVVAEQRGLLRAHAKVSVYAAAPPSPDGPGGGWTDEAHRRFDAWHAVATRETYANAVGAMVSDSVFGTAVGGGEKRKQGDAEPRPFVAPVPPSRVDFMTQLEEPPLVRERAPATGPADEPSPRARGVSTVVCVDVEEVEARGDAAKPAKKSGLGCGEAPWAAGAVPASLLSPKRASGSTYEIVFDGVVGLQFADLGTGALVDGHEGYGAADAPPGVGSALTSVNGVRVGGLTFQSAMALAGQRKRPLALGFLEATPDALVDTLLVERAAGGCDARAVDAALAAPGAKDLRAQLDAFVANFNAADLRRCAYVGGDQRPGAMFRRAVDFAVDQLREKRLLASGSPQPQQNKTAALRVSRRDDDAEERDDAYWASCRKVVETRLAARVADAAWGLSPEAGAGDDELRVHFHSLRSAPEDGAEWRVAQLEVEAACAARTAGDAVDRFATAVRFIASAVEACSNRGRTLQCYSAIGADELLPAITWTLIQADARTLASTLWFVDEFAGADDLRGERGYAFANVQAASDFARKTLTSAAPLEGLIAPDAFDQGVRRAVLTDEAVAAATRGDGSKLGLVLAAGADPLGLGSGLDATPLSAAIVSRDRDAIAKCLGRLSIEGASNGADDRVELECHDVDNARPSDGATALMVAASVGDLDVVLALLALGADGNRRADATGRTAARRARDGGHDAVAEVLACAAPTPAALLRACAVGDAAAVRGLLLRGADPAAKVGGCPPLVAAAAAGSGACVAALLAADGVDVDATCAKGSTALMRCVGFDERCAARHGAPAAAPAKQAAAAIALLRKGADRGLQDRFGKSALTWCRTQGGSKALESVLRNDPAKKKLCEACRDKRPDDARALLLQGADADAPCEAKGYTPLVAAVYNDDVAMATILLDPPVEPDGSRAFAAAAVDGRGRGGLTPLMYAAQRRSAATSSLLLRFGAARDAVDDRGRSPRDHAASGNWPAGSEAAKAELLELLSTDPRKLLLVEAAARDDAAKVLALLGHGVSPNECRRLRSARRAPPRAPPRGGRPPAKAPPPLPCWHLELCTPLMAACCYDAAAAARALLRSGGCRVDLANPLGLTALHYAALRGRASTILLLLECGADRTLADRAGRTPLDWAERRAAMDSAAFRRADRAPDEPASFEAALTTTGGVDRADELAVHVLRYSPETHGATALAADGDDRGVVALVMQGVDVNGFDDGGATPLIAACGHGRLNVVRRLLAHRDVAVDLAGKRGVTPLMHAAAAGFDDGVLALLRKGADRRKRTDQGRRAADYAAEHGHVALGALLEADPDVVSVHDVATEGRLLALDGLIRQRPDLLNARDAARGDAPLLLAAKHRKLKAVELLLAKDKVKVDCPNANRETPLMHAAKAGALDICSRLLAKGADPNAKDADGRTATSWASSKSYANMMLYMGVAALS</sequence>
<dbReference type="InterPro" id="IPR036770">
    <property type="entry name" value="Ankyrin_rpt-contain_sf"/>
</dbReference>